<evidence type="ECO:0000313" key="2">
    <source>
        <dbReference type="Proteomes" id="UP000030689"/>
    </source>
</evidence>
<dbReference type="Gramene" id="ESQ56351">
    <property type="protein sequence ID" value="ESQ56351"/>
    <property type="gene ID" value="EUTSA_v10027300mg"/>
</dbReference>
<protein>
    <submittedName>
        <fullName evidence="1">Uncharacterized protein</fullName>
    </submittedName>
</protein>
<keyword evidence="2" id="KW-1185">Reference proteome</keyword>
<reference evidence="1 2" key="1">
    <citation type="journal article" date="2013" name="Front. Plant Sci.">
        <title>The Reference Genome of the Halophytic Plant Eutrema salsugineum.</title>
        <authorList>
            <person name="Yang R."/>
            <person name="Jarvis D.E."/>
            <person name="Chen H."/>
            <person name="Beilstein M.A."/>
            <person name="Grimwood J."/>
            <person name="Jenkins J."/>
            <person name="Shu S."/>
            <person name="Prochnik S."/>
            <person name="Xin M."/>
            <person name="Ma C."/>
            <person name="Schmutz J."/>
            <person name="Wing R.A."/>
            <person name="Mitchell-Olds T."/>
            <person name="Schumaker K.S."/>
            <person name="Wang X."/>
        </authorList>
    </citation>
    <scope>NUCLEOTIDE SEQUENCE [LARGE SCALE GENOMIC DNA]</scope>
</reference>
<gene>
    <name evidence="1" type="ORF">EUTSA_v10027300mg</name>
</gene>
<evidence type="ECO:0000313" key="1">
    <source>
        <dbReference type="EMBL" id="ESQ56351.1"/>
    </source>
</evidence>
<name>V4P9J7_EUTSA</name>
<organism evidence="1 2">
    <name type="scientific">Eutrema salsugineum</name>
    <name type="common">Saltwater cress</name>
    <name type="synonym">Sisymbrium salsugineum</name>
    <dbReference type="NCBI Taxonomy" id="72664"/>
    <lineage>
        <taxon>Eukaryota</taxon>
        <taxon>Viridiplantae</taxon>
        <taxon>Streptophyta</taxon>
        <taxon>Embryophyta</taxon>
        <taxon>Tracheophyta</taxon>
        <taxon>Spermatophyta</taxon>
        <taxon>Magnoliopsida</taxon>
        <taxon>eudicotyledons</taxon>
        <taxon>Gunneridae</taxon>
        <taxon>Pentapetalae</taxon>
        <taxon>rosids</taxon>
        <taxon>malvids</taxon>
        <taxon>Brassicales</taxon>
        <taxon>Brassicaceae</taxon>
        <taxon>Eutremeae</taxon>
        <taxon>Eutrema</taxon>
    </lineage>
</organism>
<proteinExistence type="predicted"/>
<dbReference type="OrthoDB" id="5792673at2759"/>
<accession>V4P9J7</accession>
<dbReference type="AlphaFoldDB" id="V4P9J7"/>
<feature type="non-terminal residue" evidence="1">
    <location>
        <position position="70"/>
    </location>
</feature>
<feature type="non-terminal residue" evidence="1">
    <location>
        <position position="1"/>
    </location>
</feature>
<dbReference type="EMBL" id="KI517384">
    <property type="protein sequence ID" value="ESQ56351.1"/>
    <property type="molecule type" value="Genomic_DNA"/>
</dbReference>
<sequence>CVWFGNYQTNTINQSKEPKELHQKNKHNINQSLEPKEPYFIAKRSWILISKIYRSLVEGDDFSYSVTDPK</sequence>
<dbReference type="KEGG" id="eus:EUTSA_v10027300mg"/>
<dbReference type="Proteomes" id="UP000030689">
    <property type="component" value="Unassembled WGS sequence"/>
</dbReference>